<protein>
    <submittedName>
        <fullName evidence="2">Uncharacterized protein</fullName>
    </submittedName>
</protein>
<dbReference type="EMBL" id="CM018031">
    <property type="protein sequence ID" value="KAA8549439.1"/>
    <property type="molecule type" value="Genomic_DNA"/>
</dbReference>
<keyword evidence="1" id="KW-0812">Transmembrane</keyword>
<dbReference type="AlphaFoldDB" id="A0A5J5C2L7"/>
<reference evidence="2 3" key="1">
    <citation type="submission" date="2019-09" db="EMBL/GenBank/DDBJ databases">
        <title>A chromosome-level genome assembly of the Chinese tupelo Nyssa sinensis.</title>
        <authorList>
            <person name="Yang X."/>
            <person name="Kang M."/>
            <person name="Yang Y."/>
            <person name="Xiong H."/>
            <person name="Wang M."/>
            <person name="Zhang Z."/>
            <person name="Wang Z."/>
            <person name="Wu H."/>
            <person name="Ma T."/>
            <person name="Liu J."/>
            <person name="Xi Z."/>
        </authorList>
    </citation>
    <scope>NUCLEOTIDE SEQUENCE [LARGE SCALE GENOMIC DNA]</scope>
    <source>
        <strain evidence="2">J267</strain>
        <tissue evidence="2">Leaf</tissue>
    </source>
</reference>
<proteinExistence type="predicted"/>
<keyword evidence="1" id="KW-1133">Transmembrane helix</keyword>
<sequence length="145" mass="15948">MEENSELGFEDEEVEVEEAGDVVGKALQKCAKISAKLRSELYSSSSVAACDRYAEVEASSVRIATQKVRGCGGEGRLWTQRRWRSWRCAVVMGDDDGGGGGGGGCGDDDGVKEVRWSVMVQLWWWRLTVVVMVLIMVMRAVAVRL</sequence>
<organism evidence="2 3">
    <name type="scientific">Nyssa sinensis</name>
    <dbReference type="NCBI Taxonomy" id="561372"/>
    <lineage>
        <taxon>Eukaryota</taxon>
        <taxon>Viridiplantae</taxon>
        <taxon>Streptophyta</taxon>
        <taxon>Embryophyta</taxon>
        <taxon>Tracheophyta</taxon>
        <taxon>Spermatophyta</taxon>
        <taxon>Magnoliopsida</taxon>
        <taxon>eudicotyledons</taxon>
        <taxon>Gunneridae</taxon>
        <taxon>Pentapetalae</taxon>
        <taxon>asterids</taxon>
        <taxon>Cornales</taxon>
        <taxon>Nyssaceae</taxon>
        <taxon>Nyssa</taxon>
    </lineage>
</organism>
<accession>A0A5J5C2L7</accession>
<dbReference type="OrthoDB" id="1751307at2759"/>
<keyword evidence="1" id="KW-0472">Membrane</keyword>
<evidence type="ECO:0000313" key="3">
    <source>
        <dbReference type="Proteomes" id="UP000325577"/>
    </source>
</evidence>
<name>A0A5J5C2L7_9ASTE</name>
<evidence type="ECO:0000256" key="1">
    <source>
        <dbReference type="SAM" id="Phobius"/>
    </source>
</evidence>
<feature type="transmembrane region" description="Helical" evidence="1">
    <location>
        <begin position="123"/>
        <end position="142"/>
    </location>
</feature>
<dbReference type="Proteomes" id="UP000325577">
    <property type="component" value="Linkage Group LG0"/>
</dbReference>
<evidence type="ECO:0000313" key="2">
    <source>
        <dbReference type="EMBL" id="KAA8549439.1"/>
    </source>
</evidence>
<gene>
    <name evidence="2" type="ORF">F0562_001088</name>
</gene>
<keyword evidence="3" id="KW-1185">Reference proteome</keyword>